<dbReference type="PANTHER" id="PTHR43297">
    <property type="entry name" value="OLIGOPEPTIDE TRANSPORT ATP-BINDING PROTEIN APPD"/>
    <property type="match status" value="1"/>
</dbReference>
<dbReference type="RefSeq" id="WP_256029959.1">
    <property type="nucleotide sequence ID" value="NZ_JAHLKM010000014.1"/>
</dbReference>
<sequence>MSNPILEINDLKASFKTYEGTANVLDGIDLTIHEGEAMALVGETGCGKSLTTELILDLVPAARTSGEMKFKDEVVYSPSVDERSTLRGENISIIMQDPMSSLNPVFTIGEQMTDILLFGGGEKSPIDYLKHKLTRNGAERKKARERAREVLNEVQISSPERVLSSYPSELSGGMRQRILIGMALLADPDLLIADEPGTALDVTTEKKILEILKDIVDNRDTSVIYITHDLGVAHEVSDRVTVMYAGQVVERSPTDVIFDTPMHPYTRTLLESVPSLSTGIGEGSEGSIPSYVDVEAECRFADRCEFSEAACRGVHPGERTLDQGQSVACHLYKQDTGGRSADDTDEPYIGPPPWRTEQKRAD</sequence>
<comment type="subcellular location">
    <subcellularLocation>
        <location evidence="1">Cell membrane</location>
        <topology evidence="1">Peripheral membrane protein</topology>
    </subcellularLocation>
</comment>
<dbReference type="InterPro" id="IPR027417">
    <property type="entry name" value="P-loop_NTPase"/>
</dbReference>
<evidence type="ECO:0000256" key="10">
    <source>
        <dbReference type="ARBA" id="ARBA00039098"/>
    </source>
</evidence>
<evidence type="ECO:0000256" key="11">
    <source>
        <dbReference type="ARBA" id="ARBA00044143"/>
    </source>
</evidence>
<dbReference type="FunFam" id="3.40.50.300:FF:000016">
    <property type="entry name" value="Oligopeptide ABC transporter ATP-binding component"/>
    <property type="match status" value="1"/>
</dbReference>
<keyword evidence="6" id="KW-1278">Translocase</keyword>
<dbReference type="PANTHER" id="PTHR43297:SF13">
    <property type="entry name" value="NICKEL ABC TRANSPORTER, ATP-BINDING PROTEIN"/>
    <property type="match status" value="1"/>
</dbReference>
<keyword evidence="8" id="KW-0472">Membrane</keyword>
<evidence type="ECO:0000256" key="2">
    <source>
        <dbReference type="ARBA" id="ARBA00022448"/>
    </source>
</evidence>
<feature type="domain" description="ABC transporter" evidence="14">
    <location>
        <begin position="6"/>
        <end position="270"/>
    </location>
</feature>
<dbReference type="GO" id="GO:0016887">
    <property type="term" value="F:ATP hydrolysis activity"/>
    <property type="evidence" value="ECO:0007669"/>
    <property type="project" value="InterPro"/>
</dbReference>
<dbReference type="Pfam" id="PF00005">
    <property type="entry name" value="ABC_tran"/>
    <property type="match status" value="1"/>
</dbReference>
<evidence type="ECO:0000256" key="9">
    <source>
        <dbReference type="ARBA" id="ARBA00038669"/>
    </source>
</evidence>
<dbReference type="AlphaFoldDB" id="A0A9R1CUB2"/>
<dbReference type="InterPro" id="IPR017871">
    <property type="entry name" value="ABC_transporter-like_CS"/>
</dbReference>
<evidence type="ECO:0000256" key="5">
    <source>
        <dbReference type="ARBA" id="ARBA00022840"/>
    </source>
</evidence>
<keyword evidence="5 15" id="KW-0067">ATP-binding</keyword>
<comment type="catalytic activity">
    <reaction evidence="12">
        <text>Ni(2+)(out) + ATP + H2O = Ni(2+)(in) + ADP + phosphate + H(+)</text>
        <dbReference type="Rhea" id="RHEA:15557"/>
        <dbReference type="ChEBI" id="CHEBI:15377"/>
        <dbReference type="ChEBI" id="CHEBI:15378"/>
        <dbReference type="ChEBI" id="CHEBI:30616"/>
        <dbReference type="ChEBI" id="CHEBI:43474"/>
        <dbReference type="ChEBI" id="CHEBI:49786"/>
        <dbReference type="ChEBI" id="CHEBI:456216"/>
        <dbReference type="EC" id="7.2.2.11"/>
    </reaction>
    <physiologicalReaction direction="left-to-right" evidence="12">
        <dbReference type="Rhea" id="RHEA:15558"/>
    </physiologicalReaction>
</comment>
<dbReference type="GO" id="GO:0015413">
    <property type="term" value="F:ABC-type nickel transporter activity"/>
    <property type="evidence" value="ECO:0007669"/>
    <property type="project" value="UniProtKB-EC"/>
</dbReference>
<accession>A0A9R1CUB2</accession>
<evidence type="ECO:0000256" key="7">
    <source>
        <dbReference type="ARBA" id="ARBA00023065"/>
    </source>
</evidence>
<dbReference type="PROSITE" id="PS50893">
    <property type="entry name" value="ABC_TRANSPORTER_2"/>
    <property type="match status" value="1"/>
</dbReference>
<name>A0A9R1CUB2_9EURY</name>
<evidence type="ECO:0000256" key="1">
    <source>
        <dbReference type="ARBA" id="ARBA00004202"/>
    </source>
</evidence>
<dbReference type="InterPro" id="IPR013563">
    <property type="entry name" value="Oligopep_ABC_C"/>
</dbReference>
<dbReference type="EMBL" id="JAHLKM010000014">
    <property type="protein sequence ID" value="MCQ4333933.1"/>
    <property type="molecule type" value="Genomic_DNA"/>
</dbReference>
<dbReference type="SMART" id="SM00382">
    <property type="entry name" value="AAA"/>
    <property type="match status" value="1"/>
</dbReference>
<gene>
    <name evidence="15" type="ORF">KM295_10655</name>
</gene>
<dbReference type="PROSITE" id="PS00211">
    <property type="entry name" value="ABC_TRANSPORTER_1"/>
    <property type="match status" value="1"/>
</dbReference>
<evidence type="ECO:0000256" key="6">
    <source>
        <dbReference type="ARBA" id="ARBA00022967"/>
    </source>
</evidence>
<dbReference type="Proteomes" id="UP001139494">
    <property type="component" value="Unassembled WGS sequence"/>
</dbReference>
<protein>
    <recommendedName>
        <fullName evidence="11">Nickel import system ATP-binding protein NikD</fullName>
        <ecNumber evidence="10">7.2.2.11</ecNumber>
    </recommendedName>
</protein>
<dbReference type="SUPFAM" id="SSF52540">
    <property type="entry name" value="P-loop containing nucleoside triphosphate hydrolases"/>
    <property type="match status" value="1"/>
</dbReference>
<keyword evidence="2" id="KW-0813">Transport</keyword>
<evidence type="ECO:0000259" key="14">
    <source>
        <dbReference type="PROSITE" id="PS50893"/>
    </source>
</evidence>
<dbReference type="GO" id="GO:0015833">
    <property type="term" value="P:peptide transport"/>
    <property type="evidence" value="ECO:0007669"/>
    <property type="project" value="InterPro"/>
</dbReference>
<proteinExistence type="predicted"/>
<evidence type="ECO:0000313" key="15">
    <source>
        <dbReference type="EMBL" id="MCQ4333933.1"/>
    </source>
</evidence>
<dbReference type="CDD" id="cd03257">
    <property type="entry name" value="ABC_NikE_OppD_transporters"/>
    <property type="match status" value="1"/>
</dbReference>
<dbReference type="GO" id="GO:0005524">
    <property type="term" value="F:ATP binding"/>
    <property type="evidence" value="ECO:0007669"/>
    <property type="project" value="UniProtKB-KW"/>
</dbReference>
<evidence type="ECO:0000256" key="13">
    <source>
        <dbReference type="SAM" id="MobiDB-lite"/>
    </source>
</evidence>
<dbReference type="Gene3D" id="3.40.50.300">
    <property type="entry name" value="P-loop containing nucleotide triphosphate hydrolases"/>
    <property type="match status" value="1"/>
</dbReference>
<reference evidence="15" key="1">
    <citation type="journal article" date="2023" name="Front. Microbiol.">
        <title>Genomic-based phylogenetic and metabolic analyses of the genus Natronomonas, and description of Natronomonas aquatica sp. nov.</title>
        <authorList>
            <person name="Garcia-Roldan A."/>
            <person name="Duran-Viseras A."/>
            <person name="de la Haba R.R."/>
            <person name="Corral P."/>
            <person name="Sanchez-Porro C."/>
            <person name="Ventosa A."/>
        </authorList>
    </citation>
    <scope>NUCLEOTIDE SEQUENCE</scope>
    <source>
        <strain evidence="15">F2-12</strain>
    </source>
</reference>
<dbReference type="InterPro" id="IPR003593">
    <property type="entry name" value="AAA+_ATPase"/>
</dbReference>
<evidence type="ECO:0000256" key="4">
    <source>
        <dbReference type="ARBA" id="ARBA00022741"/>
    </source>
</evidence>
<dbReference type="GO" id="GO:0005886">
    <property type="term" value="C:plasma membrane"/>
    <property type="evidence" value="ECO:0007669"/>
    <property type="project" value="UniProtKB-SubCell"/>
</dbReference>
<evidence type="ECO:0000256" key="3">
    <source>
        <dbReference type="ARBA" id="ARBA00022475"/>
    </source>
</evidence>
<evidence type="ECO:0000313" key="16">
    <source>
        <dbReference type="Proteomes" id="UP001139494"/>
    </source>
</evidence>
<evidence type="ECO:0000256" key="12">
    <source>
        <dbReference type="ARBA" id="ARBA00048610"/>
    </source>
</evidence>
<dbReference type="Pfam" id="PF08352">
    <property type="entry name" value="oligo_HPY"/>
    <property type="match status" value="1"/>
</dbReference>
<feature type="region of interest" description="Disordered" evidence="13">
    <location>
        <begin position="333"/>
        <end position="362"/>
    </location>
</feature>
<dbReference type="InterPro" id="IPR050388">
    <property type="entry name" value="ABC_Ni/Peptide_Import"/>
</dbReference>
<comment type="subunit">
    <text evidence="9">The complex is composed of two ATP-binding proteins (NikD and NikE), two transmembrane proteins (NikB and NikC) and a solute-binding protein (NikA).</text>
</comment>
<comment type="caution">
    <text evidence="15">The sequence shown here is derived from an EMBL/GenBank/DDBJ whole genome shotgun (WGS) entry which is preliminary data.</text>
</comment>
<evidence type="ECO:0000256" key="8">
    <source>
        <dbReference type="ARBA" id="ARBA00023136"/>
    </source>
</evidence>
<organism evidence="15 16">
    <name type="scientific">Natronomonas aquatica</name>
    <dbReference type="NCBI Taxonomy" id="2841590"/>
    <lineage>
        <taxon>Archaea</taxon>
        <taxon>Methanobacteriati</taxon>
        <taxon>Methanobacteriota</taxon>
        <taxon>Stenosarchaea group</taxon>
        <taxon>Halobacteria</taxon>
        <taxon>Halobacteriales</taxon>
        <taxon>Natronomonadaceae</taxon>
        <taxon>Natronomonas</taxon>
    </lineage>
</organism>
<keyword evidence="16" id="KW-1185">Reference proteome</keyword>
<keyword evidence="3" id="KW-1003">Cell membrane</keyword>
<dbReference type="NCBIfam" id="TIGR01727">
    <property type="entry name" value="oligo_HPY"/>
    <property type="match status" value="1"/>
</dbReference>
<dbReference type="InterPro" id="IPR003439">
    <property type="entry name" value="ABC_transporter-like_ATP-bd"/>
</dbReference>
<keyword evidence="4" id="KW-0547">Nucleotide-binding</keyword>
<dbReference type="EC" id="7.2.2.11" evidence="10"/>
<keyword evidence="7" id="KW-0406">Ion transport</keyword>